<dbReference type="EMBL" id="VSSQ01036059">
    <property type="protein sequence ID" value="MPM88438.1"/>
    <property type="molecule type" value="Genomic_DNA"/>
</dbReference>
<accession>A0A645DHD8</accession>
<reference evidence="1" key="1">
    <citation type="submission" date="2019-08" db="EMBL/GenBank/DDBJ databases">
        <authorList>
            <person name="Kucharzyk K."/>
            <person name="Murdoch R.W."/>
            <person name="Higgins S."/>
            <person name="Loffler F."/>
        </authorList>
    </citation>
    <scope>NUCLEOTIDE SEQUENCE</scope>
</reference>
<dbReference type="AlphaFoldDB" id="A0A645DHD8"/>
<gene>
    <name evidence="1" type="ORF">SDC9_135542</name>
</gene>
<name>A0A645DHD8_9ZZZZ</name>
<organism evidence="1">
    <name type="scientific">bioreactor metagenome</name>
    <dbReference type="NCBI Taxonomy" id="1076179"/>
    <lineage>
        <taxon>unclassified sequences</taxon>
        <taxon>metagenomes</taxon>
        <taxon>ecological metagenomes</taxon>
    </lineage>
</organism>
<evidence type="ECO:0000313" key="1">
    <source>
        <dbReference type="EMBL" id="MPM88438.1"/>
    </source>
</evidence>
<proteinExistence type="predicted"/>
<comment type="caution">
    <text evidence="1">The sequence shown here is derived from an EMBL/GenBank/DDBJ whole genome shotgun (WGS) entry which is preliminary data.</text>
</comment>
<protein>
    <submittedName>
        <fullName evidence="1">Uncharacterized protein</fullName>
    </submittedName>
</protein>
<sequence length="125" mass="13500">MGDDGECRFKGRLQAFHRTFLGGYVCLQECGIGIFLHLQQVRHFEHAVAAAETLANSLAFGVRIGHEISGQRHESWVCDDCPTGFSCGLGGWPLPTMADGDALHIARTKASSAVGLSEDTKKQTP</sequence>